<dbReference type="Proteomes" id="UP000028123">
    <property type="component" value="Unassembled WGS sequence"/>
</dbReference>
<dbReference type="InterPro" id="IPR003660">
    <property type="entry name" value="HAMP_dom"/>
</dbReference>
<dbReference type="GO" id="GO:0005886">
    <property type="term" value="C:plasma membrane"/>
    <property type="evidence" value="ECO:0007669"/>
    <property type="project" value="UniProtKB-SubCell"/>
</dbReference>
<keyword evidence="7" id="KW-0547">Nucleotide-binding</keyword>
<feature type="transmembrane region" description="Helical" evidence="12">
    <location>
        <begin position="9"/>
        <end position="32"/>
    </location>
</feature>
<dbReference type="PANTHER" id="PTHR42878:SF7">
    <property type="entry name" value="SENSOR HISTIDINE KINASE GLRK"/>
    <property type="match status" value="1"/>
</dbReference>
<evidence type="ECO:0000256" key="6">
    <source>
        <dbReference type="ARBA" id="ARBA00022679"/>
    </source>
</evidence>
<evidence type="ECO:0000256" key="7">
    <source>
        <dbReference type="ARBA" id="ARBA00022741"/>
    </source>
</evidence>
<dbReference type="RefSeq" id="WP_036685363.1">
    <property type="nucleotide sequence ID" value="NZ_JNVM01000016.1"/>
</dbReference>
<evidence type="ECO:0000259" key="13">
    <source>
        <dbReference type="PROSITE" id="PS50109"/>
    </source>
</evidence>
<accession>A0A081P0U1</accession>
<gene>
    <name evidence="15" type="ORF">ET33_08465</name>
</gene>
<evidence type="ECO:0000256" key="5">
    <source>
        <dbReference type="ARBA" id="ARBA00022553"/>
    </source>
</evidence>
<evidence type="ECO:0000256" key="4">
    <source>
        <dbReference type="ARBA" id="ARBA00022475"/>
    </source>
</evidence>
<keyword evidence="11 12" id="KW-0472">Membrane</keyword>
<evidence type="ECO:0000256" key="11">
    <source>
        <dbReference type="ARBA" id="ARBA00023136"/>
    </source>
</evidence>
<comment type="catalytic activity">
    <reaction evidence="1">
        <text>ATP + protein L-histidine = ADP + protein N-phospho-L-histidine.</text>
        <dbReference type="EC" id="2.7.13.3"/>
    </reaction>
</comment>
<dbReference type="PROSITE" id="PS50109">
    <property type="entry name" value="HIS_KIN"/>
    <property type="match status" value="1"/>
</dbReference>
<dbReference type="GO" id="GO:0005524">
    <property type="term" value="F:ATP binding"/>
    <property type="evidence" value="ECO:0007669"/>
    <property type="project" value="UniProtKB-KW"/>
</dbReference>
<dbReference type="EC" id="2.7.13.3" evidence="3"/>
<comment type="caution">
    <text evidence="15">The sequence shown here is derived from an EMBL/GenBank/DDBJ whole genome shotgun (WGS) entry which is preliminary data.</text>
</comment>
<dbReference type="Pfam" id="PF00512">
    <property type="entry name" value="HisKA"/>
    <property type="match status" value="1"/>
</dbReference>
<evidence type="ECO:0000313" key="16">
    <source>
        <dbReference type="Proteomes" id="UP000028123"/>
    </source>
</evidence>
<dbReference type="SUPFAM" id="SSF47384">
    <property type="entry name" value="Homodimeric domain of signal transducing histidine kinase"/>
    <property type="match status" value="1"/>
</dbReference>
<keyword evidence="8 15" id="KW-0418">Kinase</keyword>
<dbReference type="Gene3D" id="1.10.287.130">
    <property type="match status" value="1"/>
</dbReference>
<dbReference type="SMART" id="SM00388">
    <property type="entry name" value="HisKA"/>
    <property type="match status" value="1"/>
</dbReference>
<dbReference type="InterPro" id="IPR005467">
    <property type="entry name" value="His_kinase_dom"/>
</dbReference>
<keyword evidence="16" id="KW-1185">Reference proteome</keyword>
<dbReference type="InterPro" id="IPR003594">
    <property type="entry name" value="HATPase_dom"/>
</dbReference>
<evidence type="ECO:0000256" key="12">
    <source>
        <dbReference type="SAM" id="Phobius"/>
    </source>
</evidence>
<dbReference type="PANTHER" id="PTHR42878">
    <property type="entry name" value="TWO-COMPONENT HISTIDINE KINASE"/>
    <property type="match status" value="1"/>
</dbReference>
<dbReference type="Gene3D" id="6.10.340.10">
    <property type="match status" value="1"/>
</dbReference>
<dbReference type="GO" id="GO:0007234">
    <property type="term" value="P:osmosensory signaling via phosphorelay pathway"/>
    <property type="evidence" value="ECO:0007669"/>
    <property type="project" value="TreeGrafter"/>
</dbReference>
<dbReference type="SUPFAM" id="SSF158472">
    <property type="entry name" value="HAMP domain-like"/>
    <property type="match status" value="1"/>
</dbReference>
<reference evidence="15 16" key="1">
    <citation type="submission" date="2014-06" db="EMBL/GenBank/DDBJ databases">
        <title>Draft genome sequence of Paenibacillus sp. MSt1.</title>
        <authorList>
            <person name="Aw Y.K."/>
            <person name="Ong K.S."/>
            <person name="Gan H.M."/>
            <person name="Lee S.M."/>
        </authorList>
    </citation>
    <scope>NUCLEOTIDE SEQUENCE [LARGE SCALE GENOMIC DNA]</scope>
    <source>
        <strain evidence="15 16">MSt1</strain>
    </source>
</reference>
<dbReference type="Gene3D" id="3.30.565.10">
    <property type="entry name" value="Histidine kinase-like ATPase, C-terminal domain"/>
    <property type="match status" value="1"/>
</dbReference>
<evidence type="ECO:0000256" key="10">
    <source>
        <dbReference type="ARBA" id="ARBA00023012"/>
    </source>
</evidence>
<dbReference type="FunFam" id="3.30.565.10:FF:000006">
    <property type="entry name" value="Sensor histidine kinase WalK"/>
    <property type="match status" value="1"/>
</dbReference>
<comment type="subcellular location">
    <subcellularLocation>
        <location evidence="2">Cell membrane</location>
        <topology evidence="2">Multi-pass membrane protein</topology>
    </subcellularLocation>
</comment>
<dbReference type="InterPro" id="IPR050351">
    <property type="entry name" value="BphY/WalK/GraS-like"/>
</dbReference>
<feature type="domain" description="HAMP" evidence="14">
    <location>
        <begin position="197"/>
        <end position="249"/>
    </location>
</feature>
<evidence type="ECO:0000256" key="1">
    <source>
        <dbReference type="ARBA" id="ARBA00000085"/>
    </source>
</evidence>
<evidence type="ECO:0000256" key="9">
    <source>
        <dbReference type="ARBA" id="ARBA00022840"/>
    </source>
</evidence>
<dbReference type="GO" id="GO:0000155">
    <property type="term" value="F:phosphorelay sensor kinase activity"/>
    <property type="evidence" value="ECO:0007669"/>
    <property type="project" value="InterPro"/>
</dbReference>
<keyword evidence="6" id="KW-0808">Transferase</keyword>
<dbReference type="PROSITE" id="PS50885">
    <property type="entry name" value="HAMP"/>
    <property type="match status" value="1"/>
</dbReference>
<evidence type="ECO:0000259" key="14">
    <source>
        <dbReference type="PROSITE" id="PS50885"/>
    </source>
</evidence>
<evidence type="ECO:0000256" key="3">
    <source>
        <dbReference type="ARBA" id="ARBA00012438"/>
    </source>
</evidence>
<evidence type="ECO:0000256" key="2">
    <source>
        <dbReference type="ARBA" id="ARBA00004651"/>
    </source>
</evidence>
<dbReference type="PRINTS" id="PR00344">
    <property type="entry name" value="BCTRLSENSOR"/>
</dbReference>
<evidence type="ECO:0000313" key="15">
    <source>
        <dbReference type="EMBL" id="KEQ24314.1"/>
    </source>
</evidence>
<dbReference type="InterPro" id="IPR036890">
    <property type="entry name" value="HATPase_C_sf"/>
</dbReference>
<dbReference type="SUPFAM" id="SSF55874">
    <property type="entry name" value="ATPase domain of HSP90 chaperone/DNA topoisomerase II/histidine kinase"/>
    <property type="match status" value="1"/>
</dbReference>
<dbReference type="Pfam" id="PF00672">
    <property type="entry name" value="HAMP"/>
    <property type="match status" value="1"/>
</dbReference>
<dbReference type="GO" id="GO:0000156">
    <property type="term" value="F:phosphorelay response regulator activity"/>
    <property type="evidence" value="ECO:0007669"/>
    <property type="project" value="TreeGrafter"/>
</dbReference>
<dbReference type="EMBL" id="JNVM01000016">
    <property type="protein sequence ID" value="KEQ24314.1"/>
    <property type="molecule type" value="Genomic_DNA"/>
</dbReference>
<protein>
    <recommendedName>
        <fullName evidence="3">histidine kinase</fullName>
        <ecNumber evidence="3">2.7.13.3</ecNumber>
    </recommendedName>
</protein>
<dbReference type="AlphaFoldDB" id="A0A081P0U1"/>
<dbReference type="Pfam" id="PF02518">
    <property type="entry name" value="HATPase_c"/>
    <property type="match status" value="1"/>
</dbReference>
<keyword evidence="5" id="KW-0597">Phosphoprotein</keyword>
<dbReference type="SMART" id="SM00304">
    <property type="entry name" value="HAMP"/>
    <property type="match status" value="1"/>
</dbReference>
<keyword evidence="9" id="KW-0067">ATP-binding</keyword>
<dbReference type="SMART" id="SM00387">
    <property type="entry name" value="HATPase_c"/>
    <property type="match status" value="1"/>
</dbReference>
<dbReference type="InterPro" id="IPR036097">
    <property type="entry name" value="HisK_dim/P_sf"/>
</dbReference>
<keyword evidence="12" id="KW-0812">Transmembrane</keyword>
<dbReference type="FunFam" id="1.10.287.130:FF:000001">
    <property type="entry name" value="Two-component sensor histidine kinase"/>
    <property type="match status" value="1"/>
</dbReference>
<dbReference type="OrthoDB" id="9813151at2"/>
<dbReference type="CDD" id="cd00082">
    <property type="entry name" value="HisKA"/>
    <property type="match status" value="1"/>
</dbReference>
<keyword evidence="12" id="KW-1133">Transmembrane helix</keyword>
<dbReference type="InterPro" id="IPR003661">
    <property type="entry name" value="HisK_dim/P_dom"/>
</dbReference>
<dbReference type="GO" id="GO:0030295">
    <property type="term" value="F:protein kinase activator activity"/>
    <property type="evidence" value="ECO:0007669"/>
    <property type="project" value="TreeGrafter"/>
</dbReference>
<sequence>MIKRWMRSLYIQIFLSFLATCVLVFVGLAVFWNSYFTDFFYKDKKELLRSRSAEVVKLLPTVQEGALSTRELRLGSRIIGRSINGSVWLVDAKGVVLNGSSDREGTTIPKPLELLLAEGLKGGSGYSAGQYKVDPYGGEGLLAYYTPAELNGQPIVIMMLVPALESSEALKAIRWNIFVPLLFSLVAVGVILFILSRKLAGPLQQMNHAALEVANGDFSTRVPVSSNDEIGELARSFNFMVDQLEQWDDNRQGFLANVSHELRSPLTSLRGLIVAMNDRVIPPEKFSHYLKICDHEVQRLQRLVDDLLDLARIQNGTDVFRTRPIVLPAKVSEVLELVQSAASDKGLQMRLTGPRPGTPPLWCELDPDRFAQILLNLLYNAIRFTPSGGTITVELAAEGGEAVIVVRDTGIGMSESELLRIWDRFYKAEPSRSGNSDGTGLGLTIVKHLVTGMKGAIAVASELGKGTEFRIAFPLLAPERYGS</sequence>
<proteinExistence type="predicted"/>
<dbReference type="eggNOG" id="COG5002">
    <property type="taxonomic scope" value="Bacteria"/>
</dbReference>
<keyword evidence="4" id="KW-1003">Cell membrane</keyword>
<dbReference type="CDD" id="cd06225">
    <property type="entry name" value="HAMP"/>
    <property type="match status" value="1"/>
</dbReference>
<dbReference type="InterPro" id="IPR004358">
    <property type="entry name" value="Sig_transdc_His_kin-like_C"/>
</dbReference>
<name>A0A081P0U1_9BACL</name>
<feature type="domain" description="Histidine kinase" evidence="13">
    <location>
        <begin position="257"/>
        <end position="477"/>
    </location>
</feature>
<evidence type="ECO:0000256" key="8">
    <source>
        <dbReference type="ARBA" id="ARBA00022777"/>
    </source>
</evidence>
<organism evidence="15 16">
    <name type="scientific">Paenibacillus tyrfis</name>
    <dbReference type="NCBI Taxonomy" id="1501230"/>
    <lineage>
        <taxon>Bacteria</taxon>
        <taxon>Bacillati</taxon>
        <taxon>Bacillota</taxon>
        <taxon>Bacilli</taxon>
        <taxon>Bacillales</taxon>
        <taxon>Paenibacillaceae</taxon>
        <taxon>Paenibacillus</taxon>
    </lineage>
</organism>
<feature type="transmembrane region" description="Helical" evidence="12">
    <location>
        <begin position="177"/>
        <end position="196"/>
    </location>
</feature>
<keyword evidence="10" id="KW-0902">Two-component regulatory system</keyword>